<evidence type="ECO:0000313" key="3">
    <source>
        <dbReference type="Proteomes" id="UP001163046"/>
    </source>
</evidence>
<dbReference type="Proteomes" id="UP001163046">
    <property type="component" value="Unassembled WGS sequence"/>
</dbReference>
<reference evidence="2" key="1">
    <citation type="submission" date="2023-01" db="EMBL/GenBank/DDBJ databases">
        <title>Genome assembly of the deep-sea coral Lophelia pertusa.</title>
        <authorList>
            <person name="Herrera S."/>
            <person name="Cordes E."/>
        </authorList>
    </citation>
    <scope>NUCLEOTIDE SEQUENCE</scope>
    <source>
        <strain evidence="2">USNM1676648</strain>
        <tissue evidence="2">Polyp</tissue>
    </source>
</reference>
<name>A0A9W9YHX0_9CNID</name>
<sequence length="76" mass="8550">MRSTLGEFKRSYHPGGTQSTFGVSAATTLRKNETCRRGSDASGEGEEEAYLVRCLEGFFKGRLPYWCTLLVKRQLI</sequence>
<feature type="region of interest" description="Disordered" evidence="1">
    <location>
        <begin position="1"/>
        <end position="23"/>
    </location>
</feature>
<comment type="caution">
    <text evidence="2">The sequence shown here is derived from an EMBL/GenBank/DDBJ whole genome shotgun (WGS) entry which is preliminary data.</text>
</comment>
<evidence type="ECO:0000256" key="1">
    <source>
        <dbReference type="SAM" id="MobiDB-lite"/>
    </source>
</evidence>
<accession>A0A9W9YHX0</accession>
<protein>
    <submittedName>
        <fullName evidence="2">Uncharacterized protein</fullName>
    </submittedName>
</protein>
<gene>
    <name evidence="2" type="ORF">OS493_037007</name>
</gene>
<evidence type="ECO:0000313" key="2">
    <source>
        <dbReference type="EMBL" id="KAJ7351054.1"/>
    </source>
</evidence>
<dbReference type="AlphaFoldDB" id="A0A9W9YHX0"/>
<keyword evidence="3" id="KW-1185">Reference proteome</keyword>
<dbReference type="EMBL" id="MU827367">
    <property type="protein sequence ID" value="KAJ7351054.1"/>
    <property type="molecule type" value="Genomic_DNA"/>
</dbReference>
<organism evidence="2 3">
    <name type="scientific">Desmophyllum pertusum</name>
    <dbReference type="NCBI Taxonomy" id="174260"/>
    <lineage>
        <taxon>Eukaryota</taxon>
        <taxon>Metazoa</taxon>
        <taxon>Cnidaria</taxon>
        <taxon>Anthozoa</taxon>
        <taxon>Hexacorallia</taxon>
        <taxon>Scleractinia</taxon>
        <taxon>Caryophylliina</taxon>
        <taxon>Caryophylliidae</taxon>
        <taxon>Desmophyllum</taxon>
    </lineage>
</organism>
<proteinExistence type="predicted"/>